<evidence type="ECO:0000256" key="5">
    <source>
        <dbReference type="RuleBase" id="RU361279"/>
    </source>
</evidence>
<evidence type="ECO:0000256" key="3">
    <source>
        <dbReference type="ARBA" id="ARBA00022840"/>
    </source>
</evidence>
<dbReference type="GO" id="GO:0035999">
    <property type="term" value="P:tetrahydrofolate interconversion"/>
    <property type="evidence" value="ECO:0007669"/>
    <property type="project" value="TreeGrafter"/>
</dbReference>
<feature type="binding site" evidence="4">
    <location>
        <position position="48"/>
    </location>
    <ligand>
        <name>substrate</name>
    </ligand>
</feature>
<dbReference type="EC" id="6.3.3.2" evidence="5"/>
<comment type="caution">
    <text evidence="6">The sequence shown here is derived from an EMBL/GenBank/DDBJ whole genome shotgun (WGS) entry which is preliminary data.</text>
</comment>
<dbReference type="PANTHER" id="PTHR23407:SF1">
    <property type="entry name" value="5-FORMYLTETRAHYDROFOLATE CYCLO-LIGASE"/>
    <property type="match status" value="1"/>
</dbReference>
<dbReference type="InterPro" id="IPR002698">
    <property type="entry name" value="FTHF_cligase"/>
</dbReference>
<dbReference type="NCBIfam" id="TIGR02727">
    <property type="entry name" value="MTHFS_bact"/>
    <property type="match status" value="1"/>
</dbReference>
<dbReference type="OrthoDB" id="9801938at2"/>
<dbReference type="GO" id="GO:0046872">
    <property type="term" value="F:metal ion binding"/>
    <property type="evidence" value="ECO:0007669"/>
    <property type="project" value="UniProtKB-KW"/>
</dbReference>
<dbReference type="GO" id="GO:0005524">
    <property type="term" value="F:ATP binding"/>
    <property type="evidence" value="ECO:0007669"/>
    <property type="project" value="UniProtKB-KW"/>
</dbReference>
<feature type="binding site" evidence="4">
    <location>
        <position position="55"/>
    </location>
    <ligand>
        <name>substrate</name>
    </ligand>
</feature>
<dbReference type="RefSeq" id="WP_146261682.1">
    <property type="nucleotide sequence ID" value="NZ_SELG01000029.1"/>
</dbReference>
<dbReference type="GO" id="GO:0009396">
    <property type="term" value="P:folic acid-containing compound biosynthetic process"/>
    <property type="evidence" value="ECO:0007669"/>
    <property type="project" value="TreeGrafter"/>
</dbReference>
<comment type="similarity">
    <text evidence="1 5">Belongs to the 5-formyltetrahydrofolate cyclo-ligase family.</text>
</comment>
<evidence type="ECO:0000256" key="4">
    <source>
        <dbReference type="PIRSR" id="PIRSR006806-1"/>
    </source>
</evidence>
<keyword evidence="5" id="KW-0479">Metal-binding</keyword>
<name>A0A563DGB9_9FLAO</name>
<dbReference type="AlphaFoldDB" id="A0A563DGB9"/>
<dbReference type="Pfam" id="PF01812">
    <property type="entry name" value="5-FTHF_cyc-lig"/>
    <property type="match status" value="1"/>
</dbReference>
<reference evidence="6 7" key="1">
    <citation type="submission" date="2019-02" db="EMBL/GenBank/DDBJ databases">
        <title>Apibacter muscae sp. nov.: a novel member of the house fly microbiota.</title>
        <authorList>
            <person name="Park R."/>
        </authorList>
    </citation>
    <scope>NUCLEOTIDE SEQUENCE [LARGE SCALE GENOMIC DNA]</scope>
    <source>
        <strain evidence="6 7">AL1</strain>
    </source>
</reference>
<gene>
    <name evidence="6" type="ORF">ETU09_03660</name>
</gene>
<comment type="cofactor">
    <cofactor evidence="5">
        <name>Mg(2+)</name>
        <dbReference type="ChEBI" id="CHEBI:18420"/>
    </cofactor>
</comment>
<evidence type="ECO:0000313" key="6">
    <source>
        <dbReference type="EMBL" id="TWP29326.1"/>
    </source>
</evidence>
<keyword evidence="2 4" id="KW-0547">Nucleotide-binding</keyword>
<dbReference type="InterPro" id="IPR037171">
    <property type="entry name" value="NagB/RpiA_transferase-like"/>
</dbReference>
<dbReference type="PANTHER" id="PTHR23407">
    <property type="entry name" value="ATPASE INHIBITOR/5-FORMYLTETRAHYDROFOLATE CYCLO-LIGASE"/>
    <property type="match status" value="1"/>
</dbReference>
<proteinExistence type="inferred from homology"/>
<evidence type="ECO:0000256" key="1">
    <source>
        <dbReference type="ARBA" id="ARBA00010638"/>
    </source>
</evidence>
<keyword evidence="6" id="KW-0436">Ligase</keyword>
<comment type="catalytic activity">
    <reaction evidence="5">
        <text>(6S)-5-formyl-5,6,7,8-tetrahydrofolate + ATP = (6R)-5,10-methenyltetrahydrofolate + ADP + phosphate</text>
        <dbReference type="Rhea" id="RHEA:10488"/>
        <dbReference type="ChEBI" id="CHEBI:30616"/>
        <dbReference type="ChEBI" id="CHEBI:43474"/>
        <dbReference type="ChEBI" id="CHEBI:57455"/>
        <dbReference type="ChEBI" id="CHEBI:57457"/>
        <dbReference type="ChEBI" id="CHEBI:456216"/>
        <dbReference type="EC" id="6.3.3.2"/>
    </reaction>
</comment>
<evidence type="ECO:0000256" key="2">
    <source>
        <dbReference type="ARBA" id="ARBA00022741"/>
    </source>
</evidence>
<dbReference type="Proteomes" id="UP000319499">
    <property type="component" value="Unassembled WGS sequence"/>
</dbReference>
<keyword evidence="5" id="KW-0460">Magnesium</keyword>
<feature type="binding site" evidence="4">
    <location>
        <begin position="130"/>
        <end position="138"/>
    </location>
    <ligand>
        <name>ATP</name>
        <dbReference type="ChEBI" id="CHEBI:30616"/>
    </ligand>
</feature>
<dbReference type="GO" id="GO:0030272">
    <property type="term" value="F:5-formyltetrahydrofolate cyclo-ligase activity"/>
    <property type="evidence" value="ECO:0007669"/>
    <property type="project" value="UniProtKB-EC"/>
</dbReference>
<protein>
    <recommendedName>
        <fullName evidence="5">5-formyltetrahydrofolate cyclo-ligase</fullName>
        <ecNumber evidence="5">6.3.3.2</ecNumber>
    </recommendedName>
</protein>
<evidence type="ECO:0000313" key="7">
    <source>
        <dbReference type="Proteomes" id="UP000319499"/>
    </source>
</evidence>
<organism evidence="6 7">
    <name type="scientific">Apibacter muscae</name>
    <dbReference type="NCBI Taxonomy" id="2509004"/>
    <lineage>
        <taxon>Bacteria</taxon>
        <taxon>Pseudomonadati</taxon>
        <taxon>Bacteroidota</taxon>
        <taxon>Flavobacteriia</taxon>
        <taxon>Flavobacteriales</taxon>
        <taxon>Weeksellaceae</taxon>
        <taxon>Apibacter</taxon>
    </lineage>
</organism>
<keyword evidence="7" id="KW-1185">Reference proteome</keyword>
<dbReference type="Gene3D" id="3.40.50.10420">
    <property type="entry name" value="NagB/RpiA/CoA transferase-like"/>
    <property type="match status" value="1"/>
</dbReference>
<keyword evidence="3 4" id="KW-0067">ATP-binding</keyword>
<dbReference type="EMBL" id="SELH01000015">
    <property type="protein sequence ID" value="TWP29326.1"/>
    <property type="molecule type" value="Genomic_DNA"/>
</dbReference>
<accession>A0A563DGB9</accession>
<dbReference type="SUPFAM" id="SSF100950">
    <property type="entry name" value="NagB/RpiA/CoA transferase-like"/>
    <property type="match status" value="1"/>
</dbReference>
<dbReference type="InterPro" id="IPR024185">
    <property type="entry name" value="FTHF_cligase-like_sf"/>
</dbReference>
<sequence length="189" mass="22441">MTKQEARKYFLNQRNLLSENTIQEYSLAIIDQIKNSTILRSNTFHIFLSIQEKKEVDTNEIIKFLWKNNKKVYVSKVEGNILRHYKFLPETKLKKSKWGILEPYNENPITIDHLECIFLPLLAYDLRGNRVGYGKGYYDRFVKNYPKAEKIGLSFFNPVTKIEDLHMEDVPMDSIITQNRYSGFPMYEK</sequence>
<feature type="binding site" evidence="4">
    <location>
        <begin position="3"/>
        <end position="7"/>
    </location>
    <ligand>
        <name>ATP</name>
        <dbReference type="ChEBI" id="CHEBI:30616"/>
    </ligand>
</feature>
<dbReference type="PIRSF" id="PIRSF006806">
    <property type="entry name" value="FTHF_cligase"/>
    <property type="match status" value="1"/>
</dbReference>